<dbReference type="EnsemblMetazoa" id="ASIC008051-RA">
    <property type="protein sequence ID" value="ASIC008051-PA"/>
    <property type="gene ID" value="ASIC008051"/>
</dbReference>
<organism evidence="2">
    <name type="scientific">Anopheles sinensis</name>
    <name type="common">Mosquito</name>
    <dbReference type="NCBI Taxonomy" id="74873"/>
    <lineage>
        <taxon>Eukaryota</taxon>
        <taxon>Metazoa</taxon>
        <taxon>Ecdysozoa</taxon>
        <taxon>Arthropoda</taxon>
        <taxon>Hexapoda</taxon>
        <taxon>Insecta</taxon>
        <taxon>Pterygota</taxon>
        <taxon>Neoptera</taxon>
        <taxon>Endopterygota</taxon>
        <taxon>Diptera</taxon>
        <taxon>Nematocera</taxon>
        <taxon>Culicoidea</taxon>
        <taxon>Culicidae</taxon>
        <taxon>Anophelinae</taxon>
        <taxon>Anopheles</taxon>
    </lineage>
</organism>
<gene>
    <name evidence="2" type="ORF">ZHAS_00008051</name>
</gene>
<keyword evidence="4" id="KW-1185">Reference proteome</keyword>
<dbReference type="AlphaFoldDB" id="A0A084VRG1"/>
<evidence type="ECO:0000313" key="2">
    <source>
        <dbReference type="EMBL" id="KFB40555.1"/>
    </source>
</evidence>
<feature type="region of interest" description="Disordered" evidence="1">
    <location>
        <begin position="1"/>
        <end position="30"/>
    </location>
</feature>
<evidence type="ECO:0000313" key="4">
    <source>
        <dbReference type="Proteomes" id="UP000030765"/>
    </source>
</evidence>
<evidence type="ECO:0000313" key="3">
    <source>
        <dbReference type="EnsemblMetazoa" id="ASIC008051-PA"/>
    </source>
</evidence>
<accession>A0A084VRG1</accession>
<evidence type="ECO:0000256" key="1">
    <source>
        <dbReference type="SAM" id="MobiDB-lite"/>
    </source>
</evidence>
<proteinExistence type="predicted"/>
<reference evidence="3" key="2">
    <citation type="submission" date="2020-05" db="UniProtKB">
        <authorList>
            <consortium name="EnsemblMetazoa"/>
        </authorList>
    </citation>
    <scope>IDENTIFICATION</scope>
</reference>
<protein>
    <submittedName>
        <fullName evidence="2 3">FAD-dependent oxidoreductase</fullName>
    </submittedName>
</protein>
<dbReference type="EMBL" id="KE525025">
    <property type="protein sequence ID" value="KFB40555.1"/>
    <property type="molecule type" value="Genomic_DNA"/>
</dbReference>
<dbReference type="Proteomes" id="UP000030765">
    <property type="component" value="Unassembled WGS sequence"/>
</dbReference>
<name>A0A084VRG1_ANOSI</name>
<reference evidence="2 4" key="1">
    <citation type="journal article" date="2014" name="BMC Genomics">
        <title>Genome sequence of Anopheles sinensis provides insight into genetics basis of mosquito competence for malaria parasites.</title>
        <authorList>
            <person name="Zhou D."/>
            <person name="Zhang D."/>
            <person name="Ding G."/>
            <person name="Shi L."/>
            <person name="Hou Q."/>
            <person name="Ye Y."/>
            <person name="Xu Y."/>
            <person name="Zhou H."/>
            <person name="Xiong C."/>
            <person name="Li S."/>
            <person name="Yu J."/>
            <person name="Hong S."/>
            <person name="Yu X."/>
            <person name="Zou P."/>
            <person name="Chen C."/>
            <person name="Chang X."/>
            <person name="Wang W."/>
            <person name="Lv Y."/>
            <person name="Sun Y."/>
            <person name="Ma L."/>
            <person name="Shen B."/>
            <person name="Zhu C."/>
        </authorList>
    </citation>
    <scope>NUCLEOTIDE SEQUENCE [LARGE SCALE GENOMIC DNA]</scope>
</reference>
<dbReference type="VEuPathDB" id="VectorBase:ASIC008051"/>
<dbReference type="EMBL" id="ATLV01015657">
    <property type="status" value="NOT_ANNOTATED_CDS"/>
    <property type="molecule type" value="Genomic_DNA"/>
</dbReference>
<sequence length="176" mass="18901">MCSKQPRQGVPSLDEMVPGSGDHGMSSVDRRRCGGQQRRLLLDTLGCLPGESKSFFKLLKADPYHCGSFGPGREGRSEDLAEAEGVGGGHLLHTIHLSVVRLSVRHSGLILDLMHTRNRDAKGVKGEGHVFHSGQSQLQRSMTSIGRGTTSLISHPPLLGGVTPSGRVKTEQCPFV</sequence>